<dbReference type="InterPro" id="IPR006355">
    <property type="entry name" value="LHPP/HDHD2"/>
</dbReference>
<keyword evidence="8" id="KW-1185">Reference proteome</keyword>
<evidence type="ECO:0000256" key="6">
    <source>
        <dbReference type="ARBA" id="ARBA00039666"/>
    </source>
</evidence>
<evidence type="ECO:0000313" key="7">
    <source>
        <dbReference type="Ensembl" id="ENSCMMP00000013070.1"/>
    </source>
</evidence>
<keyword evidence="5" id="KW-0175">Coiled coil</keyword>
<keyword evidence="4" id="KW-0460">Magnesium</keyword>
<dbReference type="Pfam" id="PF13242">
    <property type="entry name" value="Hydrolase_like"/>
    <property type="match status" value="1"/>
</dbReference>
<dbReference type="SUPFAM" id="SSF56784">
    <property type="entry name" value="HAD-like"/>
    <property type="match status" value="1"/>
</dbReference>
<dbReference type="FunFam" id="3.40.50.1000:FF:000450">
    <property type="match status" value="1"/>
</dbReference>
<dbReference type="InterPro" id="IPR013880">
    <property type="entry name" value="Yos1"/>
</dbReference>
<dbReference type="InterPro" id="IPR036412">
    <property type="entry name" value="HAD-like_sf"/>
</dbReference>
<dbReference type="InterPro" id="IPR006357">
    <property type="entry name" value="HAD-SF_hydro_IIA"/>
</dbReference>
<proteinExistence type="inferred from homology"/>
<dbReference type="Proteomes" id="UP000694556">
    <property type="component" value="Chromosome Z"/>
</dbReference>
<reference evidence="7" key="2">
    <citation type="submission" date="2025-08" db="UniProtKB">
        <authorList>
            <consortium name="Ensembl"/>
        </authorList>
    </citation>
    <scope>IDENTIFICATION</scope>
</reference>
<dbReference type="Ensembl" id="ENSCMMT00000014379.1">
    <property type="protein sequence ID" value="ENSCMMP00000013070.1"/>
    <property type="gene ID" value="ENSCMMG00000008300.1"/>
</dbReference>
<evidence type="ECO:0000256" key="4">
    <source>
        <dbReference type="ARBA" id="ARBA00022842"/>
    </source>
</evidence>
<evidence type="ECO:0000256" key="2">
    <source>
        <dbReference type="ARBA" id="ARBA00007958"/>
    </source>
</evidence>
<dbReference type="GO" id="GO:0005737">
    <property type="term" value="C:cytoplasm"/>
    <property type="evidence" value="ECO:0007669"/>
    <property type="project" value="TreeGrafter"/>
</dbReference>
<evidence type="ECO:0000256" key="1">
    <source>
        <dbReference type="ARBA" id="ARBA00001946"/>
    </source>
</evidence>
<evidence type="ECO:0000313" key="8">
    <source>
        <dbReference type="Proteomes" id="UP000694556"/>
    </source>
</evidence>
<accession>A0A8C3BXX0</accession>
<dbReference type="FunFam" id="3.40.50.1000:FF:000452">
    <property type="entry name" value="Haloacid dehalogenase-like hydrolase domain-containing protein 2"/>
    <property type="match status" value="1"/>
</dbReference>
<evidence type="ECO:0000256" key="3">
    <source>
        <dbReference type="ARBA" id="ARBA00022723"/>
    </source>
</evidence>
<dbReference type="Pfam" id="PF13344">
    <property type="entry name" value="Hydrolase_6"/>
    <property type="match status" value="1"/>
</dbReference>
<dbReference type="NCBIfam" id="TIGR01458">
    <property type="entry name" value="HAD-SF-IIA-hyp3"/>
    <property type="match status" value="1"/>
</dbReference>
<sequence length="460" mass="50105">MRRHFCQKEWIGTGTGCPGRWWGPRPWGCSRKGCTWCLGTRFSGDIGDRGKIAPDDLAVPSQPQRLHHSLRQHRAALPAPIPPAASMATAGRGRHFVPAPAGPSRPVPPLPAPPRPARPLPFLPSLLPLRPRGGAMAFTLYSLLQAGLLVVNAIAVLHEERFLRNVGWASDQGIGGFGEEPGIKAQIMNLIRSVRTVMRGRMAARRALKAVLVDLSGTLHVEDSAVPGAQEALKRLRSAPVTIRFVTNTTKECKRDLLERLTKLGFDIAENEIFTSLTAARNLLEQKQVRPLLLVDDKALPDFTGIATEDPNAVVVGLAPEHFHYEMMNKAFRLILDGAPLIAIHKARYFKKKNGLALGPGPFVTGLEYATDTKATVVGKPEKTFFLEALRGTSCAPEEAVMIGDDCRDDVGGAQNAGMHGILVRTGKYRPGDEDKINPAPYLTCESFPEAVEHILGHML</sequence>
<dbReference type="NCBIfam" id="TIGR01460">
    <property type="entry name" value="HAD-SF-IIA"/>
    <property type="match status" value="1"/>
</dbReference>
<dbReference type="InterPro" id="IPR023214">
    <property type="entry name" value="HAD_sf"/>
</dbReference>
<dbReference type="CDD" id="cd07509">
    <property type="entry name" value="HAD_PPase"/>
    <property type="match status" value="1"/>
</dbReference>
<dbReference type="Pfam" id="PF08571">
    <property type="entry name" value="Yos1"/>
    <property type="match status" value="1"/>
</dbReference>
<dbReference type="GO" id="GO:0046872">
    <property type="term" value="F:metal ion binding"/>
    <property type="evidence" value="ECO:0007669"/>
    <property type="project" value="UniProtKB-KW"/>
</dbReference>
<dbReference type="GO" id="GO:0016791">
    <property type="term" value="F:phosphatase activity"/>
    <property type="evidence" value="ECO:0007669"/>
    <property type="project" value="InterPro"/>
</dbReference>
<organism evidence="7 8">
    <name type="scientific">Cairina moschata</name>
    <name type="common">Muscovy duck</name>
    <dbReference type="NCBI Taxonomy" id="8855"/>
    <lineage>
        <taxon>Eukaryota</taxon>
        <taxon>Metazoa</taxon>
        <taxon>Chordata</taxon>
        <taxon>Craniata</taxon>
        <taxon>Vertebrata</taxon>
        <taxon>Euteleostomi</taxon>
        <taxon>Archelosauria</taxon>
        <taxon>Archosauria</taxon>
        <taxon>Dinosauria</taxon>
        <taxon>Saurischia</taxon>
        <taxon>Theropoda</taxon>
        <taxon>Coelurosauria</taxon>
        <taxon>Aves</taxon>
        <taxon>Neognathae</taxon>
        <taxon>Galloanserae</taxon>
        <taxon>Anseriformes</taxon>
        <taxon>Anatidae</taxon>
        <taxon>Anatinae</taxon>
        <taxon>Cairina</taxon>
    </lineage>
</organism>
<protein>
    <recommendedName>
        <fullName evidence="6">Haloacid dehalogenase-like hydrolase domain-containing protein 2</fullName>
    </recommendedName>
</protein>
<comment type="similarity">
    <text evidence="2">Belongs to the HAD-like hydrolase superfamily.</text>
</comment>
<dbReference type="PANTHER" id="PTHR19288:SF46">
    <property type="entry name" value="HALOACID DEHALOGENASE-LIKE HYDROLASE DOMAIN-CONTAINING PROTEIN 2"/>
    <property type="match status" value="1"/>
</dbReference>
<dbReference type="Gene3D" id="3.40.50.1000">
    <property type="entry name" value="HAD superfamily/HAD-like"/>
    <property type="match status" value="2"/>
</dbReference>
<comment type="cofactor">
    <cofactor evidence="1">
        <name>Mg(2+)</name>
        <dbReference type="ChEBI" id="CHEBI:18420"/>
    </cofactor>
</comment>
<evidence type="ECO:0000256" key="5">
    <source>
        <dbReference type="ARBA" id="ARBA00023054"/>
    </source>
</evidence>
<keyword evidence="3" id="KW-0479">Metal-binding</keyword>
<dbReference type="AlphaFoldDB" id="A0A8C3BXX0"/>
<dbReference type="SFLD" id="SFLDG01139">
    <property type="entry name" value="C2.A:_Pyridoxal_Phosphate_Phos"/>
    <property type="match status" value="1"/>
</dbReference>
<reference evidence="7" key="1">
    <citation type="submission" date="2018-09" db="EMBL/GenBank/DDBJ databases">
        <title>Common duck and Muscovy duck high density SNP chip.</title>
        <authorList>
            <person name="Vignal A."/>
            <person name="Thebault N."/>
            <person name="Warren W.C."/>
        </authorList>
    </citation>
    <scope>NUCLEOTIDE SEQUENCE [LARGE SCALE GENOMIC DNA]</scope>
</reference>
<dbReference type="FunFam" id="3.40.50.1000:FF:000405">
    <property type="entry name" value="Phospholysine phosphohistidine inorganic pyrophosphate phosphatase, putative"/>
    <property type="match status" value="1"/>
</dbReference>
<dbReference type="SFLD" id="SFLDS00003">
    <property type="entry name" value="Haloacid_Dehalogenase"/>
    <property type="match status" value="1"/>
</dbReference>
<name>A0A8C3BXX0_CAIMO</name>
<reference evidence="7" key="3">
    <citation type="submission" date="2025-09" db="UniProtKB">
        <authorList>
            <consortium name="Ensembl"/>
        </authorList>
    </citation>
    <scope>IDENTIFICATION</scope>
</reference>
<dbReference type="PANTHER" id="PTHR19288">
    <property type="entry name" value="4-NITROPHENYLPHOSPHATASE-RELATED"/>
    <property type="match status" value="1"/>
</dbReference>